<dbReference type="Gene3D" id="1.10.101.10">
    <property type="entry name" value="PGBD-like superfamily/PGBD"/>
    <property type="match status" value="2"/>
</dbReference>
<keyword evidence="3" id="KW-1185">Reference proteome</keyword>
<proteinExistence type="predicted"/>
<dbReference type="InterPro" id="IPR036366">
    <property type="entry name" value="PGBDSf"/>
</dbReference>
<reference evidence="3" key="1">
    <citation type="submission" date="2016-11" db="EMBL/GenBank/DDBJ databases">
        <authorList>
            <person name="Varghese N."/>
            <person name="Submissions S."/>
        </authorList>
    </citation>
    <scope>NUCLEOTIDE SEQUENCE [LARGE SCALE GENOMIC DNA]</scope>
    <source>
        <strain evidence="3">DSM 15518</strain>
    </source>
</reference>
<dbReference type="SUPFAM" id="SSF47090">
    <property type="entry name" value="PGBD-like"/>
    <property type="match status" value="2"/>
</dbReference>
<dbReference type="Pfam" id="PF01471">
    <property type="entry name" value="PG_binding_1"/>
    <property type="match status" value="2"/>
</dbReference>
<name>A0A1M6TGS6_9FIRM</name>
<evidence type="ECO:0000313" key="3">
    <source>
        <dbReference type="Proteomes" id="UP000242497"/>
    </source>
</evidence>
<organism evidence="2 3">
    <name type="scientific">Tepidibacter formicigenes DSM 15518</name>
    <dbReference type="NCBI Taxonomy" id="1123349"/>
    <lineage>
        <taxon>Bacteria</taxon>
        <taxon>Bacillati</taxon>
        <taxon>Bacillota</taxon>
        <taxon>Clostridia</taxon>
        <taxon>Peptostreptococcales</taxon>
        <taxon>Peptostreptococcaceae</taxon>
        <taxon>Tepidibacter</taxon>
    </lineage>
</organism>
<dbReference type="STRING" id="1123349.SAMN02744037_02595"/>
<dbReference type="AlphaFoldDB" id="A0A1M6TGS6"/>
<dbReference type="OrthoDB" id="9812962at2"/>
<dbReference type="RefSeq" id="WP_072890701.1">
    <property type="nucleotide sequence ID" value="NZ_FRAE01000094.1"/>
</dbReference>
<gene>
    <name evidence="2" type="ORF">SAMN02744037_02595</name>
</gene>
<protein>
    <submittedName>
        <fullName evidence="2">Putative peptidoglycan binding domain-containing protein</fullName>
    </submittedName>
</protein>
<dbReference type="EMBL" id="FRAE01000094">
    <property type="protein sequence ID" value="SHK55968.1"/>
    <property type="molecule type" value="Genomic_DNA"/>
</dbReference>
<evidence type="ECO:0000259" key="1">
    <source>
        <dbReference type="Pfam" id="PF01471"/>
    </source>
</evidence>
<evidence type="ECO:0000313" key="2">
    <source>
        <dbReference type="EMBL" id="SHK55968.1"/>
    </source>
</evidence>
<sequence length="1259" mass="141601">MGFYPEINYALINRSKETIKVYKTQEDLINFTNPMGKIYPNEVYIYMQHLGENMEGTVRDVKIRCSDGSYRQGVIASGERQPEWENQQDPIHYHYIRKEKIGNETINVFKVRRDTKVFYSNGKLKEKLKAGTEIGLTGNQTGDNYTDCIAVRWINRNGQWKKETSTVYVDLGINEYGSSFDTMSVYGKINGSSGGTSGGSKPKPDRTAPKVWFNGLEDGQKITGDTLHLSIGIHDNKPMHNGCFDIYIDGSHIMKGSIWRDEYPYAFNREIDLEEHGIEEGNRKVKVVVTDDAGNEGVVTSEIRIEKPKPATEFKPVCWIIDNGRKTFKDEMKLLMTFENYGECFFASPPHFSKWALYDGKPETDSGGRNKIAEGGLLGGKHYKNSTYRLKIEETIDISGLEKGKHILYLRCVNNKGKVSDCFIKEVYIGDKEDPNAWIASEIPRNITEPMEIVVGMRDNFPVEGSYAKMYINGDYVDKEYVHVNRDSDYVGKFTFDFPESLIGKGNMEIEFMVYDEEENREKLFVNVSSDMLPQILTSINGGTKEVGVTAIPEKLEENTVINVYSKGTYVAGGQTEIFLNGNRVAHGKIPNVEGSIYKASFNLPKSAKYYGKRIPLKIRVTDTIGRIAEVEKTVYLDMTPKILTAIDGKNGIFSKEIKAAVQEFQKEYGLDINGTVTSSTKRSMYNALIYMTFPLLKVGSKGDDVTKLQQDLTSLGYDVNGIDGMFGNGLKAGVIKFQTDNNLSADGLVGYNTKKAIVKALNKIDTATTTILLQEGSKGEAVIEIQELLTELGYDMDREIIKPGAQGIPENIDENTTIDIYQKGTNIAGGKIEIFLDGDRINYATIPNKQGSIYNCTLNIPKKEKYFNKKIPLKIKVTDTLDRIAEIEKVIHIDRVPYIYTSINGNKETKRGMDGIPDSIDDNTTIGVYMFYKSYSEGDTVYASGKNLVGAHLEVFLNGDIIKEATLPSGDGDTYFYSFDIPMKKEYFGKRVPLKIKVTDIIGKVQEAEKIIDIKWAPQIGTSTNGNKSVRKGSQGIPDEIYENTVIDLYMYYEDYSSEKNIYKDGSNLAGGHVEIFLDDELIRETTIPNEKVNMYNYSFDIPMKEKYFGKYIPIRIKVTDKLGQTSEIRKIVEIVNLPQIYTATNNDNGMRKGIYGIPDSLDKNTLIKLAVCYKNYSGGDKFYGDGKNLGGGKIEIFLDNDRILGARLPKTNRDLFQGAFKLPLKEKYIGKKVTFKIKVTDKLGAISQAEKTVNIVK</sequence>
<dbReference type="InterPro" id="IPR036365">
    <property type="entry name" value="PGBD-like_sf"/>
</dbReference>
<feature type="domain" description="Peptidoglycan binding-like" evidence="1">
    <location>
        <begin position="650"/>
        <end position="685"/>
    </location>
</feature>
<dbReference type="Proteomes" id="UP000242497">
    <property type="component" value="Unassembled WGS sequence"/>
</dbReference>
<feature type="domain" description="Peptidoglycan binding-like" evidence="1">
    <location>
        <begin position="703"/>
        <end position="758"/>
    </location>
</feature>
<accession>A0A1M6TGS6</accession>
<dbReference type="InterPro" id="IPR002477">
    <property type="entry name" value="Peptidoglycan-bd-like"/>
</dbReference>